<keyword evidence="2" id="KW-1185">Reference proteome</keyword>
<comment type="caution">
    <text evidence="1">The sequence shown here is derived from an EMBL/GenBank/DDBJ whole genome shotgun (WGS) entry which is preliminary data.</text>
</comment>
<reference evidence="1" key="2">
    <citation type="submission" date="2023-05" db="EMBL/GenBank/DDBJ databases">
        <authorList>
            <consortium name="Lawrence Berkeley National Laboratory"/>
            <person name="Steindorff A."/>
            <person name="Hensen N."/>
            <person name="Bonometti L."/>
            <person name="Westerberg I."/>
            <person name="Brannstrom I.O."/>
            <person name="Guillou S."/>
            <person name="Cros-Aarteil S."/>
            <person name="Calhoun S."/>
            <person name="Haridas S."/>
            <person name="Kuo A."/>
            <person name="Mondo S."/>
            <person name="Pangilinan J."/>
            <person name="Riley R."/>
            <person name="Labutti K."/>
            <person name="Andreopoulos B."/>
            <person name="Lipzen A."/>
            <person name="Chen C."/>
            <person name="Yanf M."/>
            <person name="Daum C."/>
            <person name="Ng V."/>
            <person name="Clum A."/>
            <person name="Ohm R."/>
            <person name="Martin F."/>
            <person name="Silar P."/>
            <person name="Natvig D."/>
            <person name="Lalanne C."/>
            <person name="Gautier V."/>
            <person name="Ament-Velasquez S.L."/>
            <person name="Kruys A."/>
            <person name="Hutchinson M.I."/>
            <person name="Powell A.J."/>
            <person name="Barry K."/>
            <person name="Miller A.N."/>
            <person name="Grigoriev I.V."/>
            <person name="Debuchy R."/>
            <person name="Gladieux P."/>
            <person name="Thoren M.H."/>
            <person name="Johannesson H."/>
        </authorList>
    </citation>
    <scope>NUCLEOTIDE SEQUENCE</scope>
    <source>
        <strain evidence="1">PSN243</strain>
    </source>
</reference>
<dbReference type="EMBL" id="MU865941">
    <property type="protein sequence ID" value="KAK4448726.1"/>
    <property type="molecule type" value="Genomic_DNA"/>
</dbReference>
<sequence>MATPTDCNAMVDEFIASDPTPPLTQHHHLRRLFTVISEREPTTGLVPTEEVEERLQYLSKLQKFWKARWSAFTGQHPRQFKPIHPIITATVMMMDLASVRDMFNEALNLKLRHAVLSNLLRDLCVLPCFVKTTMTEKRKRRIIDNHRCVLTHWELPAVCSIIPSGLNSREPARLKLRSYLGPAISCIFTETPTWIDGPPEPDPDGDFKFEDPPITEEDEMDITVTAQDPPSDLFALFCRKVFASSARVSKNSWNEISLEPKLLTYWEQGFFALKPLGIDGKLRDEVPDAKGNRTVQTRVKVQFYWMPQQRGSRLRIDNDTTAEEVLGIIRKTYGVLDHPADERNPVFSQDHNHRSSPAHLLEDGYVFYLPVAMQYADRMLAALHVQWAVTKVFALAKGAEALDDVGDHPEYLDKNLDWIGYRYTTVRETVRGWDSVAW</sequence>
<accession>A0AAV9GLY8</accession>
<dbReference type="AlphaFoldDB" id="A0AAV9GLY8"/>
<name>A0AAV9GLY8_9PEZI</name>
<proteinExistence type="predicted"/>
<evidence type="ECO:0000313" key="1">
    <source>
        <dbReference type="EMBL" id="KAK4448726.1"/>
    </source>
</evidence>
<evidence type="ECO:0000313" key="2">
    <source>
        <dbReference type="Proteomes" id="UP001321760"/>
    </source>
</evidence>
<protein>
    <recommendedName>
        <fullName evidence="3">HNH nuclease domain-containing protein</fullName>
    </recommendedName>
</protein>
<dbReference type="Proteomes" id="UP001321760">
    <property type="component" value="Unassembled WGS sequence"/>
</dbReference>
<evidence type="ECO:0008006" key="3">
    <source>
        <dbReference type="Google" id="ProtNLM"/>
    </source>
</evidence>
<organism evidence="1 2">
    <name type="scientific">Podospora aff. communis PSN243</name>
    <dbReference type="NCBI Taxonomy" id="3040156"/>
    <lineage>
        <taxon>Eukaryota</taxon>
        <taxon>Fungi</taxon>
        <taxon>Dikarya</taxon>
        <taxon>Ascomycota</taxon>
        <taxon>Pezizomycotina</taxon>
        <taxon>Sordariomycetes</taxon>
        <taxon>Sordariomycetidae</taxon>
        <taxon>Sordariales</taxon>
        <taxon>Podosporaceae</taxon>
        <taxon>Podospora</taxon>
    </lineage>
</organism>
<reference evidence="1" key="1">
    <citation type="journal article" date="2023" name="Mol. Phylogenet. Evol.">
        <title>Genome-scale phylogeny and comparative genomics of the fungal order Sordariales.</title>
        <authorList>
            <person name="Hensen N."/>
            <person name="Bonometti L."/>
            <person name="Westerberg I."/>
            <person name="Brannstrom I.O."/>
            <person name="Guillou S."/>
            <person name="Cros-Aarteil S."/>
            <person name="Calhoun S."/>
            <person name="Haridas S."/>
            <person name="Kuo A."/>
            <person name="Mondo S."/>
            <person name="Pangilinan J."/>
            <person name="Riley R."/>
            <person name="LaButti K."/>
            <person name="Andreopoulos B."/>
            <person name="Lipzen A."/>
            <person name="Chen C."/>
            <person name="Yan M."/>
            <person name="Daum C."/>
            <person name="Ng V."/>
            <person name="Clum A."/>
            <person name="Steindorff A."/>
            <person name="Ohm R.A."/>
            <person name="Martin F."/>
            <person name="Silar P."/>
            <person name="Natvig D.O."/>
            <person name="Lalanne C."/>
            <person name="Gautier V."/>
            <person name="Ament-Velasquez S.L."/>
            <person name="Kruys A."/>
            <person name="Hutchinson M.I."/>
            <person name="Powell A.J."/>
            <person name="Barry K."/>
            <person name="Miller A.N."/>
            <person name="Grigoriev I.V."/>
            <person name="Debuchy R."/>
            <person name="Gladieux P."/>
            <person name="Hiltunen Thoren M."/>
            <person name="Johannesson H."/>
        </authorList>
    </citation>
    <scope>NUCLEOTIDE SEQUENCE</scope>
    <source>
        <strain evidence="1">PSN243</strain>
    </source>
</reference>
<gene>
    <name evidence="1" type="ORF">QBC34DRAFT_464486</name>
</gene>